<name>Q6MFP7_NEUCS</name>
<organism evidence="1">
    <name type="scientific">Neurospora crassa</name>
    <dbReference type="NCBI Taxonomy" id="5141"/>
    <lineage>
        <taxon>Eukaryota</taxon>
        <taxon>Fungi</taxon>
        <taxon>Dikarya</taxon>
        <taxon>Ascomycota</taxon>
        <taxon>Pezizomycotina</taxon>
        <taxon>Sordariomycetes</taxon>
        <taxon>Sordariomycetidae</taxon>
        <taxon>Sordariales</taxon>
        <taxon>Sordariaceae</taxon>
        <taxon>Neurospora</taxon>
    </lineage>
</organism>
<reference evidence="1" key="1">
    <citation type="submission" date="2003-12" db="EMBL/GenBank/DDBJ databases">
        <authorList>
            <person name="Schulte U."/>
            <person name="Aign V."/>
            <person name="Hoheisel J."/>
            <person name="Brandt P."/>
            <person name="Fartmann B."/>
            <person name="Holland R."/>
            <person name="Nyakatura G."/>
            <person name="Mewes H.W."/>
            <person name="Mannhaupt G."/>
        </authorList>
    </citation>
    <scope>NUCLEOTIDE SEQUENCE</scope>
</reference>
<evidence type="ECO:0000313" key="1">
    <source>
        <dbReference type="EMBL" id="CAE85542.1"/>
    </source>
</evidence>
<dbReference type="EMBL" id="BX897675">
    <property type="protein sequence ID" value="CAE85542.1"/>
    <property type="molecule type" value="Genomic_DNA"/>
</dbReference>
<accession>Q6MFP7</accession>
<dbReference type="VEuPathDB" id="FungiDB:NCU08043"/>
<dbReference type="AlphaFoldDB" id="Q6MFP7"/>
<reference evidence="1" key="2">
    <citation type="submission" date="2003-12" db="EMBL/GenBank/DDBJ databases">
        <authorList>
            <person name="German Neurospora genome project"/>
        </authorList>
    </citation>
    <scope>NUCLEOTIDE SEQUENCE</scope>
</reference>
<proteinExistence type="predicted"/>
<sequence length="134" mass="14503">MAEAIDGLTQGQTLAPWYMLVVTGVAQAEKAVARHVCRGTLQNLDAPIRTKMKESWMGQEKQHWQDGDGTKSSPAISIVASLAGLSFHLSFGQFAESHGREDGNHGGAPDFSPFSPRVSTSAHFPSFIGQWLVH</sequence>
<gene>
    <name evidence="1" type="ORF">B2E7.110</name>
</gene>
<dbReference type="HOGENOM" id="CLU_1896787_0_0_1"/>
<protein>
    <submittedName>
        <fullName evidence="1">Uncharacterized protein</fullName>
    </submittedName>
</protein>